<reference evidence="2" key="2">
    <citation type="submission" date="2015-06" db="UniProtKB">
        <authorList>
            <consortium name="EnsemblProtists"/>
        </authorList>
    </citation>
    <scope>IDENTIFICATION</scope>
    <source>
        <strain evidence="2">Pr102</strain>
    </source>
</reference>
<sequence length="82" mass="9599">TAFLNGMLREDIYMRQPMGFRHGSQTLVCKLKKSLYGLIQAPRIWYALGFSICKKEHCLHLKRWEVEGVQHTLMVCVFVDDL</sequence>
<proteinExistence type="predicted"/>
<evidence type="ECO:0000313" key="3">
    <source>
        <dbReference type="Proteomes" id="UP000005238"/>
    </source>
</evidence>
<dbReference type="HOGENOM" id="CLU_001650_10_3_1"/>
<name>H3G6Q5_PHYRM</name>
<organism evidence="2 3">
    <name type="scientific">Phytophthora ramorum</name>
    <name type="common">Sudden oak death agent</name>
    <dbReference type="NCBI Taxonomy" id="164328"/>
    <lineage>
        <taxon>Eukaryota</taxon>
        <taxon>Sar</taxon>
        <taxon>Stramenopiles</taxon>
        <taxon>Oomycota</taxon>
        <taxon>Peronosporomycetes</taxon>
        <taxon>Peronosporales</taxon>
        <taxon>Peronosporaceae</taxon>
        <taxon>Phytophthora</taxon>
    </lineage>
</organism>
<keyword evidence="3" id="KW-1185">Reference proteome</keyword>
<dbReference type="AlphaFoldDB" id="H3G6Q5"/>
<dbReference type="EnsemblProtists" id="Phyra47258">
    <property type="protein sequence ID" value="Phyra47258"/>
    <property type="gene ID" value="Phyra47258"/>
</dbReference>
<dbReference type="eggNOG" id="KOG0017">
    <property type="taxonomic scope" value="Eukaryota"/>
</dbReference>
<reference evidence="3" key="1">
    <citation type="journal article" date="2006" name="Science">
        <title>Phytophthora genome sequences uncover evolutionary origins and mechanisms of pathogenesis.</title>
        <authorList>
            <person name="Tyler B.M."/>
            <person name="Tripathy S."/>
            <person name="Zhang X."/>
            <person name="Dehal P."/>
            <person name="Jiang R.H."/>
            <person name="Aerts A."/>
            <person name="Arredondo F.D."/>
            <person name="Baxter L."/>
            <person name="Bensasson D."/>
            <person name="Beynon J.L."/>
            <person name="Chapman J."/>
            <person name="Damasceno C.M."/>
            <person name="Dorrance A.E."/>
            <person name="Dou D."/>
            <person name="Dickerman A.W."/>
            <person name="Dubchak I.L."/>
            <person name="Garbelotto M."/>
            <person name="Gijzen M."/>
            <person name="Gordon S.G."/>
            <person name="Govers F."/>
            <person name="Grunwald N.J."/>
            <person name="Huang W."/>
            <person name="Ivors K.L."/>
            <person name="Jones R.W."/>
            <person name="Kamoun S."/>
            <person name="Krampis K."/>
            <person name="Lamour K.H."/>
            <person name="Lee M.K."/>
            <person name="McDonald W.H."/>
            <person name="Medina M."/>
            <person name="Meijer H.J."/>
            <person name="Nordberg E.K."/>
            <person name="Maclean D.J."/>
            <person name="Ospina-Giraldo M.D."/>
            <person name="Morris P.F."/>
            <person name="Phuntumart V."/>
            <person name="Putnam N.H."/>
            <person name="Rash S."/>
            <person name="Rose J.K."/>
            <person name="Sakihama Y."/>
            <person name="Salamov A.A."/>
            <person name="Savidor A."/>
            <person name="Scheuring C.F."/>
            <person name="Smith B.M."/>
            <person name="Sobral B.W."/>
            <person name="Terry A."/>
            <person name="Torto-Alalibo T.A."/>
            <person name="Win J."/>
            <person name="Xu Z."/>
            <person name="Zhang H."/>
            <person name="Grigoriev I.V."/>
            <person name="Rokhsar D.S."/>
            <person name="Boore J.L."/>
        </authorList>
    </citation>
    <scope>NUCLEOTIDE SEQUENCE [LARGE SCALE GENOMIC DNA]</scope>
    <source>
        <strain evidence="3">Pr102</strain>
    </source>
</reference>
<protein>
    <recommendedName>
        <fullName evidence="1">Reverse transcriptase Ty1/copia-type domain-containing protein</fullName>
    </recommendedName>
</protein>
<dbReference type="InterPro" id="IPR013103">
    <property type="entry name" value="RVT_2"/>
</dbReference>
<dbReference type="EMBL" id="DS566029">
    <property type="status" value="NOT_ANNOTATED_CDS"/>
    <property type="molecule type" value="Genomic_DNA"/>
</dbReference>
<dbReference type="STRING" id="164328.H3G6Q5"/>
<dbReference type="InParanoid" id="H3G6Q5"/>
<dbReference type="Proteomes" id="UP000005238">
    <property type="component" value="Unassembled WGS sequence"/>
</dbReference>
<accession>H3G6Q5</accession>
<feature type="domain" description="Reverse transcriptase Ty1/copia-type" evidence="1">
    <location>
        <begin position="1"/>
        <end position="82"/>
    </location>
</feature>
<evidence type="ECO:0000259" key="1">
    <source>
        <dbReference type="Pfam" id="PF07727"/>
    </source>
</evidence>
<dbReference type="Pfam" id="PF07727">
    <property type="entry name" value="RVT_2"/>
    <property type="match status" value="1"/>
</dbReference>
<evidence type="ECO:0000313" key="2">
    <source>
        <dbReference type="EnsemblProtists" id="Phyra47258"/>
    </source>
</evidence>